<dbReference type="AlphaFoldDB" id="A0A176S7K1"/>
<comment type="caution">
    <text evidence="1">The sequence shown here is derived from an EMBL/GenBank/DDBJ whole genome shotgun (WGS) entry which is preliminary data.</text>
</comment>
<protein>
    <submittedName>
        <fullName evidence="1">Uncharacterized protein</fullName>
    </submittedName>
</protein>
<reference evidence="1 2" key="1">
    <citation type="submission" date="2016-05" db="EMBL/GenBank/DDBJ databases">
        <title>Single-cell genome of chain-forming Candidatus Thiomargarita nelsonii and comparison to other large sulfur-oxidizing bacteria.</title>
        <authorList>
            <person name="Winkel M."/>
            <person name="Salman V."/>
            <person name="Woyke T."/>
            <person name="Schulz-Vogt H."/>
            <person name="Richter M."/>
            <person name="Flood B."/>
            <person name="Bailey J."/>
            <person name="Amann R."/>
            <person name="Mussmann M."/>
        </authorList>
    </citation>
    <scope>NUCLEOTIDE SEQUENCE [LARGE SCALE GENOMIC DNA]</scope>
    <source>
        <strain evidence="1 2">THI036</strain>
    </source>
</reference>
<gene>
    <name evidence="1" type="ORF">THIOM_000260</name>
</gene>
<accession>A0A176S7K1</accession>
<evidence type="ECO:0000313" key="2">
    <source>
        <dbReference type="Proteomes" id="UP000076962"/>
    </source>
</evidence>
<organism evidence="1 2">
    <name type="scientific">Candidatus Thiomargarita nelsonii</name>
    <dbReference type="NCBI Taxonomy" id="1003181"/>
    <lineage>
        <taxon>Bacteria</taxon>
        <taxon>Pseudomonadati</taxon>
        <taxon>Pseudomonadota</taxon>
        <taxon>Gammaproteobacteria</taxon>
        <taxon>Thiotrichales</taxon>
        <taxon>Thiotrichaceae</taxon>
        <taxon>Thiomargarita</taxon>
    </lineage>
</organism>
<keyword evidence="2" id="KW-1185">Reference proteome</keyword>
<dbReference type="Proteomes" id="UP000076962">
    <property type="component" value="Unassembled WGS sequence"/>
</dbReference>
<name>A0A176S7K1_9GAMM</name>
<sequence>MISGDDKKAVARAPLMLNPMAAAKAPRAPSVSLPVRLFPKQFWPRRCCSVCQAKAAASAGKVVPNPAASAIQASSAAMAVLPSSTVFMPACGGVVVLNKR</sequence>
<evidence type="ECO:0000313" key="1">
    <source>
        <dbReference type="EMBL" id="OAD23894.1"/>
    </source>
</evidence>
<proteinExistence type="predicted"/>
<dbReference type="EMBL" id="LUTY01000111">
    <property type="protein sequence ID" value="OAD23894.1"/>
    <property type="molecule type" value="Genomic_DNA"/>
</dbReference>